<accession>A0A834XXD0</accession>
<dbReference type="Proteomes" id="UP000639338">
    <property type="component" value="Unassembled WGS sequence"/>
</dbReference>
<comment type="caution">
    <text evidence="1">The sequence shown here is derived from an EMBL/GenBank/DDBJ whole genome shotgun (WGS) entry which is preliminary data.</text>
</comment>
<dbReference type="AlphaFoldDB" id="A0A834XXD0"/>
<sequence>MSKFKCLNFFSYHVSIATCMAVLILIIAGSYVAADEVPAFFLKIAKNMPRVGRSDDKLNEYFLKTAKYPTRVSRRDTYSPTNKEAGPNGSRENYNEIHKRMINYKSPESSETSAWGNFPLAIEGPPELWRTLASYTNDRYGSLPDDIDNEIWRRDKRMSMNSNQMAEP</sequence>
<evidence type="ECO:0000313" key="2">
    <source>
        <dbReference type="Proteomes" id="UP000639338"/>
    </source>
</evidence>
<name>A0A834XXD0_APHGI</name>
<protein>
    <submittedName>
        <fullName evidence="1">Uncharacterized protein</fullName>
    </submittedName>
</protein>
<evidence type="ECO:0000313" key="1">
    <source>
        <dbReference type="EMBL" id="KAF7993382.1"/>
    </source>
</evidence>
<dbReference type="OrthoDB" id="6339926at2759"/>
<reference evidence="1 2" key="1">
    <citation type="submission" date="2020-08" db="EMBL/GenBank/DDBJ databases">
        <title>Aphidius gifuensis genome sequencing and assembly.</title>
        <authorList>
            <person name="Du Z."/>
        </authorList>
    </citation>
    <scope>NUCLEOTIDE SEQUENCE [LARGE SCALE GENOMIC DNA]</scope>
    <source>
        <strain evidence="1">YNYX2018</strain>
        <tissue evidence="1">Adults</tissue>
    </source>
</reference>
<gene>
    <name evidence="1" type="ORF">HCN44_007885</name>
</gene>
<keyword evidence="2" id="KW-1185">Reference proteome</keyword>
<dbReference type="EMBL" id="JACMRX010000003">
    <property type="protein sequence ID" value="KAF7993382.1"/>
    <property type="molecule type" value="Genomic_DNA"/>
</dbReference>
<organism evidence="1 2">
    <name type="scientific">Aphidius gifuensis</name>
    <name type="common">Parasitoid wasp</name>
    <dbReference type="NCBI Taxonomy" id="684658"/>
    <lineage>
        <taxon>Eukaryota</taxon>
        <taxon>Metazoa</taxon>
        <taxon>Ecdysozoa</taxon>
        <taxon>Arthropoda</taxon>
        <taxon>Hexapoda</taxon>
        <taxon>Insecta</taxon>
        <taxon>Pterygota</taxon>
        <taxon>Neoptera</taxon>
        <taxon>Endopterygota</taxon>
        <taxon>Hymenoptera</taxon>
        <taxon>Apocrita</taxon>
        <taxon>Ichneumonoidea</taxon>
        <taxon>Braconidae</taxon>
        <taxon>Aphidiinae</taxon>
        <taxon>Aphidius</taxon>
    </lineage>
</organism>
<proteinExistence type="predicted"/>